<sequence length="718" mass="79958">MRLPIATLGLSVSIAAAGAAPRTHHHRHFAVLVAGSTGYYNYRHQADVCHAHAILKQHGIPEENIILFSTDDVAHDPENPIPGTLFNHPDRTGKGHDVYKDCMVDYRGDDVTVHNFEAVLTGNASAVPKGLPVLDSSEDDFVFLNFVDHGESGAVSFPNENLKREKFHRILKRMKERKMFKSMVVYIEACESGSMFDDDNDIPPGIFIVTAANATESSWGTYCPSGVDPDADMVDGKHIGTCLGDLFSVNWMEDSELPQVEGETVGQQVDKITELTTRSHVQKYGDEEVAKRRVTDFQGMTDDQGWTELPNKSEVERSLVLMNNPSNGSIATAAGLLSEFLGRTIGVSAFAAQPAEEDAQLLARRERLAHHKTTSSVPAKIIEINNAFVRLYRESQHAGNYEAELKAVNDLIVAAQARAEQLKKRMGPETSVADRSEEVDIQHPLGILKTLIDDHFHRRFPQARLLAPSFIFDSPPSPVIRSEVAFDELLIPKGHPSRSRSDTFYISGGAPGPVEGAVWSADVYRKDEIDRYHYPVFHQVDGLRLFSTSEASQAMVIEDLKKTLEGLMESLFGAGVDMRWDSTVTFPFTDPSLEMEIFYNGKWIEVLGCGAIKNEIIDRALGSDCGLHGWAFGLGLERLAMHLFEIDDIRLFWSTDKRFLSQFADGELKKFVPFSNYPPVFKDISFWIDDDPDNREALTVLPTDLSVLRAYVDTRVGE</sequence>
<reference evidence="16 17" key="1">
    <citation type="submission" date="2020-04" db="EMBL/GenBank/DDBJ databases">
        <title>Perkinsus olseni comparative genomics.</title>
        <authorList>
            <person name="Bogema D.R."/>
        </authorList>
    </citation>
    <scope>NUCLEOTIDE SEQUENCE [LARGE SCALE GENOMIC DNA]</scope>
    <source>
        <strain evidence="16">ATCC PRA-205</strain>
    </source>
</reference>
<evidence type="ECO:0000259" key="15">
    <source>
        <dbReference type="PROSITE" id="PS50862"/>
    </source>
</evidence>
<dbReference type="Proteomes" id="UP000574390">
    <property type="component" value="Unassembled WGS sequence"/>
</dbReference>
<dbReference type="InterPro" id="IPR006195">
    <property type="entry name" value="aa-tRNA-synth_II"/>
</dbReference>
<keyword evidence="4" id="KW-0436">Ligase</keyword>
<evidence type="ECO:0000313" key="16">
    <source>
        <dbReference type="EMBL" id="KAF4722450.1"/>
    </source>
</evidence>
<dbReference type="InterPro" id="IPR002319">
    <property type="entry name" value="Phenylalanyl-tRNA_Synthase"/>
</dbReference>
<dbReference type="PANTHER" id="PTHR12000:SF42">
    <property type="entry name" value="LEGUMAIN"/>
    <property type="match status" value="1"/>
</dbReference>
<protein>
    <recommendedName>
        <fullName evidence="3">legumain</fullName>
        <ecNumber evidence="3">3.4.22.34</ecNumber>
    </recommendedName>
</protein>
<dbReference type="SUPFAM" id="SSF55681">
    <property type="entry name" value="Class II aaRS and biotin synthetases"/>
    <property type="match status" value="1"/>
</dbReference>
<evidence type="ECO:0000256" key="4">
    <source>
        <dbReference type="ARBA" id="ARBA00022598"/>
    </source>
</evidence>
<dbReference type="GO" id="GO:0006412">
    <property type="term" value="P:translation"/>
    <property type="evidence" value="ECO:0007669"/>
    <property type="project" value="UniProtKB-KW"/>
</dbReference>
<dbReference type="EC" id="3.4.22.34" evidence="3"/>
<evidence type="ECO:0000256" key="6">
    <source>
        <dbReference type="ARBA" id="ARBA00022729"/>
    </source>
</evidence>
<keyword evidence="6 14" id="KW-0732">Signal</keyword>
<evidence type="ECO:0000256" key="2">
    <source>
        <dbReference type="ARBA" id="ARBA00009941"/>
    </source>
</evidence>
<evidence type="ECO:0000256" key="7">
    <source>
        <dbReference type="ARBA" id="ARBA00022741"/>
    </source>
</evidence>
<evidence type="ECO:0000256" key="13">
    <source>
        <dbReference type="SAM" id="Coils"/>
    </source>
</evidence>
<keyword evidence="13" id="KW-0175">Coiled coil</keyword>
<evidence type="ECO:0000313" key="17">
    <source>
        <dbReference type="Proteomes" id="UP000574390"/>
    </source>
</evidence>
<keyword evidence="5" id="KW-0645">Protease</keyword>
<evidence type="ECO:0000256" key="11">
    <source>
        <dbReference type="ARBA" id="ARBA00022917"/>
    </source>
</evidence>
<comment type="caution">
    <text evidence="16">The sequence shown here is derived from an EMBL/GenBank/DDBJ whole genome shotgun (WGS) entry which is preliminary data.</text>
</comment>
<dbReference type="FunFam" id="3.40.50.1460:FF:000006">
    <property type="entry name" value="Legumain"/>
    <property type="match status" value="1"/>
</dbReference>
<dbReference type="Pfam" id="PF01650">
    <property type="entry name" value="Peptidase_C13"/>
    <property type="match status" value="1"/>
</dbReference>
<keyword evidence="10" id="KW-0067">ATP-binding</keyword>
<dbReference type="GO" id="GO:0005773">
    <property type="term" value="C:vacuole"/>
    <property type="evidence" value="ECO:0007669"/>
    <property type="project" value="GOC"/>
</dbReference>
<evidence type="ECO:0000256" key="3">
    <source>
        <dbReference type="ARBA" id="ARBA00012628"/>
    </source>
</evidence>
<evidence type="ECO:0000256" key="8">
    <source>
        <dbReference type="ARBA" id="ARBA00022801"/>
    </source>
</evidence>
<dbReference type="InterPro" id="IPR045864">
    <property type="entry name" value="aa-tRNA-synth_II/BPL/LPL"/>
</dbReference>
<dbReference type="GO" id="GO:0043039">
    <property type="term" value="P:tRNA aminoacylation"/>
    <property type="evidence" value="ECO:0007669"/>
    <property type="project" value="InterPro"/>
</dbReference>
<keyword evidence="12" id="KW-0030">Aminoacyl-tRNA synthetase</keyword>
<dbReference type="PRINTS" id="PR00776">
    <property type="entry name" value="HEMOGLOBNASE"/>
</dbReference>
<dbReference type="Gene3D" id="3.30.930.10">
    <property type="entry name" value="Bira Bifunctional Protein, Domain 2"/>
    <property type="match status" value="2"/>
</dbReference>
<evidence type="ECO:0000256" key="10">
    <source>
        <dbReference type="ARBA" id="ARBA00022840"/>
    </source>
</evidence>
<dbReference type="InterPro" id="IPR001096">
    <property type="entry name" value="Peptidase_C13"/>
</dbReference>
<dbReference type="PANTHER" id="PTHR12000">
    <property type="entry name" value="HEMOGLOBINASE FAMILY MEMBER"/>
    <property type="match status" value="1"/>
</dbReference>
<dbReference type="AlphaFoldDB" id="A0A7J6RRT4"/>
<dbReference type="GO" id="GO:0006624">
    <property type="term" value="P:vacuolar protein processing"/>
    <property type="evidence" value="ECO:0007669"/>
    <property type="project" value="TreeGrafter"/>
</dbReference>
<dbReference type="PROSITE" id="PS50862">
    <property type="entry name" value="AA_TRNA_LIGASE_II"/>
    <property type="match status" value="1"/>
</dbReference>
<proteinExistence type="inferred from homology"/>
<evidence type="ECO:0000256" key="9">
    <source>
        <dbReference type="ARBA" id="ARBA00022807"/>
    </source>
</evidence>
<gene>
    <name evidence="16" type="ORF">FOZ62_001425</name>
</gene>
<keyword evidence="11" id="KW-0648">Protein biosynthesis</keyword>
<comment type="similarity">
    <text evidence="2">Belongs to the peptidase C13 family.</text>
</comment>
<name>A0A7J6RRT4_PEROL</name>
<evidence type="ECO:0000256" key="14">
    <source>
        <dbReference type="SAM" id="SignalP"/>
    </source>
</evidence>
<dbReference type="GO" id="GO:0004812">
    <property type="term" value="F:aminoacyl-tRNA ligase activity"/>
    <property type="evidence" value="ECO:0007669"/>
    <property type="project" value="UniProtKB-KW"/>
</dbReference>
<dbReference type="Gene3D" id="3.40.50.1460">
    <property type="match status" value="1"/>
</dbReference>
<dbReference type="GO" id="GO:0005524">
    <property type="term" value="F:ATP binding"/>
    <property type="evidence" value="ECO:0007669"/>
    <property type="project" value="UniProtKB-KW"/>
</dbReference>
<dbReference type="Pfam" id="PF01409">
    <property type="entry name" value="tRNA-synt_2d"/>
    <property type="match status" value="1"/>
</dbReference>
<feature type="coiled-coil region" evidence="13">
    <location>
        <begin position="398"/>
        <end position="425"/>
    </location>
</feature>
<dbReference type="GO" id="GO:0000049">
    <property type="term" value="F:tRNA binding"/>
    <property type="evidence" value="ECO:0007669"/>
    <property type="project" value="InterPro"/>
</dbReference>
<accession>A0A7J6RRT4</accession>
<keyword evidence="7" id="KW-0547">Nucleotide-binding</keyword>
<evidence type="ECO:0000256" key="1">
    <source>
        <dbReference type="ARBA" id="ARBA00000810"/>
    </source>
</evidence>
<keyword evidence="8" id="KW-0378">Hydrolase</keyword>
<feature type="domain" description="Aminoacyl-transfer RNA synthetases class-II family profile" evidence="15">
    <location>
        <begin position="521"/>
        <end position="673"/>
    </location>
</feature>
<dbReference type="GO" id="GO:0004197">
    <property type="term" value="F:cysteine-type endopeptidase activity"/>
    <property type="evidence" value="ECO:0007669"/>
    <property type="project" value="UniProtKB-EC"/>
</dbReference>
<feature type="signal peptide" evidence="14">
    <location>
        <begin position="1"/>
        <end position="19"/>
    </location>
</feature>
<evidence type="ECO:0000256" key="5">
    <source>
        <dbReference type="ARBA" id="ARBA00022670"/>
    </source>
</evidence>
<dbReference type="GO" id="GO:0051603">
    <property type="term" value="P:proteolysis involved in protein catabolic process"/>
    <property type="evidence" value="ECO:0007669"/>
    <property type="project" value="TreeGrafter"/>
</dbReference>
<comment type="catalytic activity">
    <reaction evidence="1">
        <text>Hydrolysis of proteins and small molecule substrates at -Asn-|-Xaa- bonds.</text>
        <dbReference type="EC" id="3.4.22.34"/>
    </reaction>
</comment>
<feature type="chain" id="PRO_5029531392" description="legumain" evidence="14">
    <location>
        <begin position="20"/>
        <end position="718"/>
    </location>
</feature>
<evidence type="ECO:0000256" key="12">
    <source>
        <dbReference type="ARBA" id="ARBA00023146"/>
    </source>
</evidence>
<organism evidence="16 17">
    <name type="scientific">Perkinsus olseni</name>
    <name type="common">Perkinsus atlanticus</name>
    <dbReference type="NCBI Taxonomy" id="32597"/>
    <lineage>
        <taxon>Eukaryota</taxon>
        <taxon>Sar</taxon>
        <taxon>Alveolata</taxon>
        <taxon>Perkinsozoa</taxon>
        <taxon>Perkinsea</taxon>
        <taxon>Perkinsida</taxon>
        <taxon>Perkinsidae</taxon>
        <taxon>Perkinsus</taxon>
    </lineage>
</organism>
<dbReference type="EMBL" id="JABANM010020675">
    <property type="protein sequence ID" value="KAF4722450.1"/>
    <property type="molecule type" value="Genomic_DNA"/>
</dbReference>
<keyword evidence="9" id="KW-0788">Thiol protease</keyword>